<dbReference type="SUPFAM" id="SSF52833">
    <property type="entry name" value="Thioredoxin-like"/>
    <property type="match status" value="1"/>
</dbReference>
<reference evidence="3 4" key="1">
    <citation type="submission" date="2020-08" db="EMBL/GenBank/DDBJ databases">
        <title>Genomic Encyclopedia of Type Strains, Phase IV (KMG-IV): sequencing the most valuable type-strain genomes for metagenomic binning, comparative biology and taxonomic classification.</title>
        <authorList>
            <person name="Goeker M."/>
        </authorList>
    </citation>
    <scope>NUCLEOTIDE SEQUENCE [LARGE SCALE GENOMIC DNA]</scope>
    <source>
        <strain evidence="3 4">DSM 26736</strain>
    </source>
</reference>
<feature type="domain" description="Thioredoxin-like fold" evidence="2">
    <location>
        <begin position="45"/>
        <end position="231"/>
    </location>
</feature>
<gene>
    <name evidence="3" type="ORF">FHT02_002890</name>
</gene>
<feature type="signal peptide" evidence="1">
    <location>
        <begin position="1"/>
        <end position="22"/>
    </location>
</feature>
<keyword evidence="4" id="KW-1185">Reference proteome</keyword>
<dbReference type="RefSeq" id="WP_246352416.1">
    <property type="nucleotide sequence ID" value="NZ_JACIJF010000009.1"/>
</dbReference>
<comment type="caution">
    <text evidence="3">The sequence shown here is derived from an EMBL/GenBank/DDBJ whole genome shotgun (WGS) entry which is preliminary data.</text>
</comment>
<dbReference type="Pfam" id="PF13462">
    <property type="entry name" value="Thioredoxin_4"/>
    <property type="match status" value="1"/>
</dbReference>
<evidence type="ECO:0000313" key="3">
    <source>
        <dbReference type="EMBL" id="MBB5711639.1"/>
    </source>
</evidence>
<dbReference type="Gene3D" id="3.40.30.10">
    <property type="entry name" value="Glutaredoxin"/>
    <property type="match status" value="1"/>
</dbReference>
<proteinExistence type="predicted"/>
<dbReference type="AlphaFoldDB" id="A0A840YHX5"/>
<accession>A0A840YHX5</accession>
<dbReference type="InterPro" id="IPR012336">
    <property type="entry name" value="Thioredoxin-like_fold"/>
</dbReference>
<dbReference type="GO" id="GO:0016853">
    <property type="term" value="F:isomerase activity"/>
    <property type="evidence" value="ECO:0007669"/>
    <property type="project" value="UniProtKB-KW"/>
</dbReference>
<feature type="chain" id="PRO_5032846513" evidence="1">
    <location>
        <begin position="23"/>
        <end position="239"/>
    </location>
</feature>
<sequence length="239" mass="25571">MRMMHVLGAAVLALGLNGASVAQPQRAPAAAAKRWVDVVVRTPEGGYRQGNPNAPVKLVEYGSRTCPSCGRFAAEGMAPLRAEFIASGKVSYEYRDFLIHGAPDLALALVNQCVPAGRFFPVLDAIYAGQSGFAERLDTFLKKSPQVAEGYQKLPPPQMATRFAEVMGVIPFMKAHGLGEAQARKCLNNPALVQGIAKTHADGANLHDVQGTPGFFVNGRAVRAFTWDRLQPELRAAGA</sequence>
<keyword evidence="3" id="KW-0413">Isomerase</keyword>
<name>A0A840YHX5_9SPHN</name>
<evidence type="ECO:0000313" key="4">
    <source>
        <dbReference type="Proteomes" id="UP000527143"/>
    </source>
</evidence>
<evidence type="ECO:0000256" key="1">
    <source>
        <dbReference type="SAM" id="SignalP"/>
    </source>
</evidence>
<protein>
    <submittedName>
        <fullName evidence="3">Protein-disulfide isomerase</fullName>
    </submittedName>
</protein>
<keyword evidence="1" id="KW-0732">Signal</keyword>
<dbReference type="EMBL" id="JACIJF010000009">
    <property type="protein sequence ID" value="MBB5711639.1"/>
    <property type="molecule type" value="Genomic_DNA"/>
</dbReference>
<dbReference type="Proteomes" id="UP000527143">
    <property type="component" value="Unassembled WGS sequence"/>
</dbReference>
<organism evidence="3 4">
    <name type="scientific">Sphingomonas xinjiangensis</name>
    <dbReference type="NCBI Taxonomy" id="643568"/>
    <lineage>
        <taxon>Bacteria</taxon>
        <taxon>Pseudomonadati</taxon>
        <taxon>Pseudomonadota</taxon>
        <taxon>Alphaproteobacteria</taxon>
        <taxon>Sphingomonadales</taxon>
        <taxon>Sphingomonadaceae</taxon>
        <taxon>Sphingomonas</taxon>
    </lineage>
</organism>
<evidence type="ECO:0000259" key="2">
    <source>
        <dbReference type="Pfam" id="PF13462"/>
    </source>
</evidence>
<dbReference type="Gene3D" id="1.10.40.110">
    <property type="match status" value="1"/>
</dbReference>
<dbReference type="InterPro" id="IPR036249">
    <property type="entry name" value="Thioredoxin-like_sf"/>
</dbReference>